<dbReference type="GO" id="GO:0016020">
    <property type="term" value="C:membrane"/>
    <property type="evidence" value="ECO:0007669"/>
    <property type="project" value="UniProtKB-UniRule"/>
</dbReference>
<organism evidence="37">
    <name type="scientific">Human immunodeficiency virus type 1</name>
    <name type="common">HIV-1</name>
    <dbReference type="NCBI Taxonomy" id="11676"/>
    <lineage>
        <taxon>Viruses</taxon>
        <taxon>Riboviria</taxon>
        <taxon>Pararnavirae</taxon>
        <taxon>Artverviricota</taxon>
        <taxon>Revtraviricetes</taxon>
        <taxon>Ortervirales</taxon>
        <taxon>Retroviridae</taxon>
        <taxon>Orthoretrovirinae</taxon>
        <taxon>Lentivirus</taxon>
        <taxon>Lentivirus humimdef1</taxon>
    </lineage>
</organism>
<dbReference type="FunFam" id="1.10.287.210:FF:000001">
    <property type="entry name" value="Envelope glycoprotein gp160"/>
    <property type="match status" value="1"/>
</dbReference>
<keyword evidence="13 32" id="KW-0165">Cleavage on pair of basic residues</keyword>
<dbReference type="GO" id="GO:1903911">
    <property type="term" value="P:positive regulation of receptor clustering"/>
    <property type="evidence" value="ECO:0007669"/>
    <property type="project" value="UniProtKB-UniRule"/>
</dbReference>
<comment type="subcellular location">
    <molecule>Surface protein gp120</molecule>
    <subcellularLocation>
        <location evidence="32">Virion membrane</location>
        <topology evidence="32">Peripheral membrane protein</topology>
    </subcellularLocation>
    <subcellularLocation>
        <location evidence="32">Host cell membrane</location>
        <topology evidence="32">Peripheral membrane protein</topology>
    </subcellularLocation>
    <subcellularLocation>
        <location evidence="32">Host endosome membrane</location>
        <topology evidence="32">Single-pass type I membrane protein</topology>
    </subcellularLocation>
    <text evidence="32">The surface protein is not anchored to the viral envelope, but associates with the extravirion surface through its binding to TM. It is probably concentrated at the site of budding and incorporated into the virions possibly by contacts between the cytoplasmic tail of Env and the N-terminus of Gag.</text>
</comment>
<feature type="domain" description="Retroviral envelope protein GP41-like" evidence="36">
    <location>
        <begin position="539"/>
        <end position="729"/>
    </location>
</feature>
<evidence type="ECO:0000259" key="36">
    <source>
        <dbReference type="Pfam" id="PF00517"/>
    </source>
</evidence>
<dbReference type="GO" id="GO:0039654">
    <property type="term" value="P:fusion of virus membrane with host endosome membrane"/>
    <property type="evidence" value="ECO:0007669"/>
    <property type="project" value="UniProtKB-UniRule"/>
</dbReference>
<dbReference type="InterPro" id="IPR036377">
    <property type="entry name" value="Gp120_core_sf"/>
</dbReference>
<keyword evidence="26 32" id="KW-0564">Palmitate</keyword>
<comment type="PTM">
    <text evidence="32">Highly glycosylated by host. The high number of glycan on the protein is reffered to as 'glycan shield' because it contributes to hide protein sequence from adaptive immune system.</text>
</comment>
<dbReference type="GO" id="GO:0019062">
    <property type="term" value="P:virion attachment to host cell"/>
    <property type="evidence" value="ECO:0007669"/>
    <property type="project" value="UniProtKB-UniRule"/>
</dbReference>
<dbReference type="HAMAP" id="MF_04083">
    <property type="entry name" value="HIV_ENV"/>
    <property type="match status" value="1"/>
</dbReference>
<feature type="region of interest" description="MPER; binding to GalCer" evidence="32">
    <location>
        <begin position="671"/>
        <end position="692"/>
    </location>
</feature>
<comment type="subcellular location">
    <subcellularLocation>
        <location evidence="3">Host cell membrane</location>
        <topology evidence="3">Peripheral membrane protein</topology>
    </subcellularLocation>
    <subcellularLocation>
        <location evidence="1">Host cell membrane</location>
        <topology evidence="1">Single-pass type I membrane protein</topology>
    </subcellularLocation>
    <subcellularLocation>
        <location evidence="2">Host endosome membrane</location>
        <topology evidence="2">Peripheral membrane protein</topology>
    </subcellularLocation>
    <subcellularLocation>
        <location evidence="5">Host endosome membrane</location>
        <topology evidence="5">Single-pass type I membrane protein</topology>
    </subcellularLocation>
    <subcellularLocation>
        <location evidence="6">Virion membrane</location>
        <topology evidence="6">Peripheral membrane protein</topology>
    </subcellularLocation>
    <subcellularLocation>
        <location evidence="4">Virion membrane</location>
        <topology evidence="4">Single-pass type I membrane protein</topology>
    </subcellularLocation>
</comment>
<keyword evidence="18 32" id="KW-0946">Virion</keyword>
<evidence type="ECO:0000256" key="12">
    <source>
        <dbReference type="ARBA" id="ARBA00022595"/>
    </source>
</evidence>
<keyword evidence="28 32" id="KW-0325">Glycoprotein</keyword>
<dbReference type="Gene3D" id="1.10.287.210">
    <property type="match status" value="1"/>
</dbReference>
<dbReference type="FunFam" id="2.170.40.20:FF:000002">
    <property type="entry name" value="Envelope glycoprotein gp160"/>
    <property type="match status" value="1"/>
</dbReference>
<dbReference type="GO" id="GO:0055036">
    <property type="term" value="C:virion membrane"/>
    <property type="evidence" value="ECO:0007669"/>
    <property type="project" value="UniProtKB-SubCell"/>
</dbReference>
<feature type="region of interest" description="CD4-binding loop" evidence="32">
    <location>
        <begin position="374"/>
        <end position="384"/>
    </location>
</feature>
<feature type="chain" id="PRO_5027181852" description="Envelope glycoprotein gp160" evidence="32">
    <location>
        <begin position="31"/>
        <end position="853"/>
    </location>
</feature>
<evidence type="ECO:0000256" key="24">
    <source>
        <dbReference type="ARBA" id="ARBA00023054"/>
    </source>
</evidence>
<evidence type="ECO:0000256" key="27">
    <source>
        <dbReference type="ARBA" id="ARBA00023157"/>
    </source>
</evidence>
<comment type="function">
    <text evidence="32">Envelope glycoprotein gp160: Oligomerizes in the host endoplasmic reticulum into predominantly trimers. In a second time, gp160 transits in the host Golgi, where glycosylation is completed. The precursor is then proteolytically cleaved in the trans-Golgi and thereby activated by cellular furin or furin-like proteases to produce gp120 and gp41.</text>
</comment>
<dbReference type="GO" id="GO:0052031">
    <property type="term" value="P:symbiont-mediated perturbation of host defense response"/>
    <property type="evidence" value="ECO:0007669"/>
    <property type="project" value="UniProtKB-UniRule"/>
</dbReference>
<dbReference type="InterPro" id="IPR000777">
    <property type="entry name" value="HIV1_Gp120"/>
</dbReference>
<keyword evidence="16 32" id="KW-0732">Signal</keyword>
<feature type="chain" id="PRO_5027181853" description="Transmembrane protein gp41" evidence="32">
    <location>
        <begin position="521"/>
        <end position="853"/>
    </location>
</feature>
<evidence type="ECO:0000256" key="20">
    <source>
        <dbReference type="ARBA" id="ARBA00022879"/>
    </source>
</evidence>
<reference evidence="37" key="1">
    <citation type="journal article" date="2020" name="PLoS Pathog.">
        <title>HIV-1 variants are archived throughout infection and persist in the reservoir.</title>
        <authorList>
            <person name="Brooks K."/>
            <person name="Jones B.R."/>
            <person name="Dilernia D.A."/>
            <person name="Wilkins D.J."/>
            <person name="Claiborne D.T."/>
            <person name="McInally S."/>
            <person name="Gilmour J."/>
            <person name="Kilembe W."/>
            <person name="Joy J.B."/>
            <person name="Allen S.A."/>
            <person name="Brumme Z.L."/>
            <person name="Hunter E."/>
        </authorList>
    </citation>
    <scope>NUCLEOTIDE SEQUENCE</scope>
    <source>
        <strain evidence="37">ZM1044M_22Mar2007_1Y_12_E</strain>
    </source>
</reference>
<dbReference type="SUPFAM" id="SSF58069">
    <property type="entry name" value="Virus ectodomain"/>
    <property type="match status" value="1"/>
</dbReference>
<evidence type="ECO:0000256" key="11">
    <source>
        <dbReference type="ARBA" id="ARBA00022581"/>
    </source>
</evidence>
<keyword evidence="15 32" id="KW-0053">Apoptosis</keyword>
<accession>A0A6M6ASG2</accession>
<gene>
    <name evidence="32 37" type="primary">env</name>
</gene>
<keyword evidence="24 32" id="KW-0175">Coiled coil</keyword>
<comment type="function">
    <text evidence="32">Surface protein gp120: Attaches the virus to the host lymphoid cell by binding to the primary receptor CD4. This interaction induces a structural rearrangement creating a high affinity binding site for a chemokine coreceptor like CXCR4 and/or CCR5. Acts as a ligand for CD209/DC-SIGN and CLEC4M/DC-SIGNR, which are respectively found on dendritic cells (DCs), and on endothelial cells of liver sinusoids and lymph node sinuses. These interactions allow capture of viral particles at mucosal surfaces by these cells and subsequent transmission to permissive cells. HIV subverts the migration properties of dendritic cells to gain access to CD4+ T-cells in lymph nodes. Virus transmission to permissive T-cells occurs either in trans (without DCs infection, through viral capture and transmission), or in cis (following DCs productive infection, through the usual CD4-gp120 interaction), thereby inducing a robust infection. In trans infection, bound virions remain infectious over days and it is proposed that they are not degraded, but protected in non-lysosomal acidic organelles within the DCs close to the cell membrane thus contributing to the viral infectious potential during DCs' migration from the periphery to the lymphoid tissues. On arrival at lymphoid tissues, intact virions recycle back to DCs' cell surface allowing virus transmission to CD4+ T-cells.</text>
</comment>
<feature type="disulfide bond" evidence="32">
    <location>
        <begin position="607"/>
        <end position="613"/>
    </location>
</feature>
<keyword evidence="20 32" id="KW-0261">Viral envelope protein</keyword>
<comment type="function">
    <text evidence="32">Transmembrane protein gp41: Acts as a class I viral fusion protein. Under the current model, the protein has at least 3 conformational states: pre-fusion native state, pre-hairpin intermediate state, and post-fusion hairpin state. During fusion of viral and target intracellular membranes, the coiled coil regions (heptad repeats) assume a trimer-of-hairpins structure, positioning the fusion peptide in close proximity to the C-terminal region of the ectodomain. The formation of this structure appears to drive apposition and subsequent fusion of viral and target cell membranes. Complete fusion occurs in host cell endosomes and is dynamin-dependent, however some lipid transfer might occur at the plasma membrane. The virus undergoes clathrin-dependent internalization long before endosomal fusion, thus minimizing the surface exposure of conserved viral epitopes during fusion and reducing the efficacy of inhibitors targeting these epitopes. Membranes fusion leads to delivery of the nucleocapsid into the cytoplasm.</text>
</comment>
<evidence type="ECO:0000256" key="34">
    <source>
        <dbReference type="SAM" id="MobiDB-lite"/>
    </source>
</evidence>
<comment type="PTM">
    <text evidence="32">Palmitoylation of the transmembrane protein and of Env polyprotein (prior to its proteolytic cleavage) is essential for their association with host cell membrane lipid rafts. Palmitoylation is therefore required for envelope trafficking to classical lipid rafts, but not for viral replication.</text>
</comment>
<keyword evidence="7 32" id="KW-1168">Fusion of virus membrane with host membrane</keyword>
<feature type="region of interest" description="Fusion peptide" evidence="32">
    <location>
        <begin position="521"/>
        <end position="541"/>
    </location>
</feature>
<evidence type="ECO:0000256" key="29">
    <source>
        <dbReference type="ARBA" id="ARBA00023280"/>
    </source>
</evidence>
<evidence type="ECO:0000256" key="17">
    <source>
        <dbReference type="ARBA" id="ARBA00022804"/>
    </source>
</evidence>
<dbReference type="GO" id="GO:0019064">
    <property type="term" value="P:fusion of virus membrane with host plasma membrane"/>
    <property type="evidence" value="ECO:0007669"/>
    <property type="project" value="UniProtKB-UniRule"/>
</dbReference>
<dbReference type="GO" id="GO:0019082">
    <property type="term" value="P:viral protein processing"/>
    <property type="evidence" value="ECO:0007669"/>
    <property type="project" value="UniProtKB-UniRule"/>
</dbReference>
<feature type="domain" description="Human immunodeficiency virus 1 envelope glycoprotein Gp120" evidence="35">
    <location>
        <begin position="32"/>
        <end position="520"/>
    </location>
</feature>
<feature type="region of interest" description="Immunosuppression" evidence="32">
    <location>
        <begin position="583"/>
        <end position="601"/>
    </location>
</feature>
<feature type="transmembrane region" description="Helical" evidence="33">
    <location>
        <begin position="687"/>
        <end position="714"/>
    </location>
</feature>
<dbReference type="SUPFAM" id="SSF56502">
    <property type="entry name" value="gp120 core"/>
    <property type="match status" value="2"/>
</dbReference>
<dbReference type="Gene3D" id="1.20.5.490">
    <property type="entry name" value="Single helix bin"/>
    <property type="match status" value="1"/>
</dbReference>
<keyword evidence="29 32" id="KW-0899">Viral immunoevasion</keyword>
<dbReference type="Pfam" id="PF00516">
    <property type="entry name" value="GP120"/>
    <property type="match status" value="1"/>
</dbReference>
<keyword evidence="31 32" id="KW-1160">Virus entry into host cell</keyword>
<evidence type="ECO:0000259" key="35">
    <source>
        <dbReference type="Pfam" id="PF00516"/>
    </source>
</evidence>
<keyword evidence="21 32" id="KW-1164">Virus endocytosis by host</keyword>
<comment type="domain">
    <text evidence="32">Some of the most genetically diverse regions of the viral genome are present in Env. They are called variable regions 1 through 5 (V1 through V5). Coreceptor usage of gp120 is determined mainly by the primary structure of the third variable region (V3) in the outer domain of gp120. The sequence of V3 determines which coreceptor, CCR5 and/or CXCR4 (corresponding to R5/macrophage, X4/T cell and R5X4/T cell and macrophage tropism), is used to trigger the fusion potential of the Env complex, and hence which cells the virus can infect. Binding to CCR5 involves a region adjacent in addition to V3.</text>
</comment>
<evidence type="ECO:0000313" key="37">
    <source>
        <dbReference type="EMBL" id="QJX38532.1"/>
    </source>
</evidence>
<evidence type="ECO:0000256" key="14">
    <source>
        <dbReference type="ARBA" id="ARBA00022692"/>
    </source>
</evidence>
<dbReference type="Pfam" id="PF00517">
    <property type="entry name" value="GP41"/>
    <property type="match status" value="1"/>
</dbReference>
<feature type="site" description="Cleavage; by host furin" evidence="32">
    <location>
        <begin position="520"/>
        <end position="521"/>
    </location>
</feature>
<dbReference type="GO" id="GO:0005198">
    <property type="term" value="F:structural molecule activity"/>
    <property type="evidence" value="ECO:0007669"/>
    <property type="project" value="UniProtKB-UniRule"/>
</dbReference>
<comment type="subcellular location">
    <molecule>Transmembrane protein gp41</molecule>
    <subcellularLocation>
        <location evidence="32">Virion membrane</location>
        <topology evidence="32">Single-pass type I membrane protein</topology>
    </subcellularLocation>
    <subcellularLocation>
        <location evidence="32">Host cell membrane</location>
        <topology evidence="32">Single-pass type I membrane protein</topology>
    </subcellularLocation>
    <subcellularLocation>
        <location evidence="32">Host endosome membrane</location>
        <topology evidence="32">Single-pass type I membrane protein</topology>
    </subcellularLocation>
    <text evidence="32">It is probably concentrated at the site of budding and incorporated into the virions possibly by contacts between the cytoplasmic tail of Env and the N-terminus of Gag.</text>
</comment>
<keyword evidence="12 32" id="KW-1162">Viral penetration into host cytoplasm</keyword>
<dbReference type="GO" id="GO:0019031">
    <property type="term" value="C:viral envelope"/>
    <property type="evidence" value="ECO:0007669"/>
    <property type="project" value="UniProtKB-KW"/>
</dbReference>
<comment type="domain">
    <text evidence="32">The CD4-binding region is targeted by the antibody b12.</text>
</comment>
<dbReference type="GO" id="GO:0075512">
    <property type="term" value="P:clathrin-dependent endocytosis of virus by host cell"/>
    <property type="evidence" value="ECO:0007669"/>
    <property type="project" value="UniProtKB-UniRule"/>
</dbReference>
<protein>
    <recommendedName>
        <fullName evidence="32">Envelope glycoprotein gp160</fullName>
    </recommendedName>
    <alternativeName>
        <fullName evidence="32">Env polyprotein</fullName>
    </alternativeName>
    <component>
        <recommendedName>
            <fullName evidence="32">Surface protein gp120</fullName>
            <shortName evidence="32">SU</shortName>
        </recommendedName>
        <alternativeName>
            <fullName evidence="32">Glycoprotein 120</fullName>
            <shortName evidence="32">gp120</shortName>
        </alternativeName>
    </component>
    <component>
        <recommendedName>
            <fullName evidence="32">Transmembrane protein gp41</fullName>
            <shortName evidence="32">TM</shortName>
        </recommendedName>
        <alternativeName>
            <fullName evidence="32">Glycoprotein 41</fullName>
            <shortName evidence="32">gp41</shortName>
        </alternativeName>
    </component>
</protein>
<evidence type="ECO:0000256" key="6">
    <source>
        <dbReference type="ARBA" id="ARBA00004650"/>
    </source>
</evidence>
<dbReference type="Gene3D" id="2.170.40.20">
    <property type="entry name" value="Human immunodeficiency virus 1, Gp160, envelope glycoprotein"/>
    <property type="match status" value="2"/>
</dbReference>
<feature type="transmembrane region" description="Helical" evidence="33">
    <location>
        <begin position="13"/>
        <end position="40"/>
    </location>
</feature>
<proteinExistence type="inferred from homology"/>
<evidence type="ECO:0000256" key="28">
    <source>
        <dbReference type="ARBA" id="ARBA00023180"/>
    </source>
</evidence>
<comment type="miscellaneous">
    <text evidence="32">Inhibitors targeting HIV-1 viral envelope proteins are used as antiretroviral drugs. Attachment of virions to the cell surface via non-specific interactions and CD4 binding can be blocked by inhibitors that include cyanovirin-N, cyclotriazadisulfonamide analogs, PRO 2000, TNX 355 and PRO 542. In addition, BMS 806 can block CD4-induced conformational changes. Env interactions with the coreceptor molecules can be targeted by CCR5 antagonists including SCH-D, maraviroc (UK 427857) and aplaviroc (GW 873140), and the CXCR4 antagonist AMD 070. Fusion of viral and cellular membranes can be inhibited by peptides such as enfuvirtide and tifuvirtide (T 1249). Resistance to inhibitors associated with mutations in Env are observed. Most of the time, single mutations confer only a modest reduction in drug susceptibility. Combination of several mutations is usually required to develop a high-level drug resistance.</text>
</comment>
<comment type="caution">
    <text evidence="32 33">Lacks conserved residue(s) required for the propagation of feature annotation.</text>
</comment>
<evidence type="ECO:0000256" key="5">
    <source>
        <dbReference type="ARBA" id="ARBA00004578"/>
    </source>
</evidence>
<keyword evidence="23 32" id="KW-1039">Host endosome</keyword>
<organismHost>
    <name type="scientific">Homo sapiens</name>
    <name type="common">Human</name>
    <dbReference type="NCBI Taxonomy" id="9606"/>
</organismHost>
<feature type="short sequence motif" description="YXXL motif; contains endocytosis signal" evidence="32">
    <location>
        <begin position="721"/>
        <end position="724"/>
    </location>
</feature>
<feature type="disulfide bond" evidence="32">
    <location>
        <begin position="240"/>
        <end position="251"/>
    </location>
</feature>
<evidence type="ECO:0000256" key="2">
    <source>
        <dbReference type="ARBA" id="ARBA00004433"/>
    </source>
</evidence>
<evidence type="ECO:0000256" key="13">
    <source>
        <dbReference type="ARBA" id="ARBA00022685"/>
    </source>
</evidence>
<evidence type="ECO:0000256" key="7">
    <source>
        <dbReference type="ARBA" id="ARBA00022506"/>
    </source>
</evidence>
<dbReference type="InterPro" id="IPR037527">
    <property type="entry name" value="Gp160"/>
</dbReference>
<dbReference type="GO" id="GO:0020002">
    <property type="term" value="C:host cell plasma membrane"/>
    <property type="evidence" value="ECO:0007669"/>
    <property type="project" value="UniProtKB-SubCell"/>
</dbReference>
<dbReference type="GO" id="GO:0044175">
    <property type="term" value="C:host cell endosome membrane"/>
    <property type="evidence" value="ECO:0007669"/>
    <property type="project" value="UniProtKB-SubCell"/>
</dbReference>
<evidence type="ECO:0000256" key="19">
    <source>
        <dbReference type="ARBA" id="ARBA00022870"/>
    </source>
</evidence>
<keyword evidence="11 32" id="KW-0945">Host-virus interaction</keyword>
<evidence type="ECO:0000256" key="31">
    <source>
        <dbReference type="ARBA" id="ARBA00023296"/>
    </source>
</evidence>
<evidence type="ECO:0000256" key="15">
    <source>
        <dbReference type="ARBA" id="ARBA00022703"/>
    </source>
</evidence>
<evidence type="ECO:0000256" key="33">
    <source>
        <dbReference type="RuleBase" id="RU363095"/>
    </source>
</evidence>
<evidence type="ECO:0000256" key="4">
    <source>
        <dbReference type="ARBA" id="ARBA00004563"/>
    </source>
</evidence>
<comment type="PTM">
    <text evidence="32">Specific enzymatic cleavages in vivo yield mature proteins. Envelope glycoproteins are synthesized as a inactive precursor that is heavily N-glycosylated and processed likely by host cell furin in the Golgi to yield the mature SU and TM proteins. The cleavage site between SU and TM requires the minimal sequence [KR]-X-[KR]-R. About 2 of the 9 disulfide bonds of gp41 are reduced by P4HB/PDI, following binding to CD4 receptor.</text>
</comment>
<feature type="region of interest" description="Disordered" evidence="34">
    <location>
        <begin position="728"/>
        <end position="748"/>
    </location>
</feature>
<evidence type="ECO:0000256" key="26">
    <source>
        <dbReference type="ARBA" id="ARBA00023139"/>
    </source>
</evidence>
<feature type="coiled-coil region" evidence="32">
    <location>
        <begin position="642"/>
        <end position="676"/>
    </location>
</feature>
<feature type="disulfide bond" evidence="32">
    <location>
        <begin position="230"/>
        <end position="259"/>
    </location>
</feature>
<evidence type="ECO:0000256" key="16">
    <source>
        <dbReference type="ARBA" id="ARBA00022729"/>
    </source>
</evidence>
<comment type="domain">
    <text evidence="32">The membrane proximal external region (MPER) present in gp41 is a tryptophan-rich region recognized by the antibodies 2F5, Z13, and 4E10. MPER seems to play a role in fusion.</text>
</comment>
<evidence type="ECO:0000256" key="32">
    <source>
        <dbReference type="HAMAP-Rule" id="MF_04083"/>
    </source>
</evidence>
<evidence type="ECO:0000256" key="10">
    <source>
        <dbReference type="ARBA" id="ARBA00022570"/>
    </source>
</evidence>
<sequence length="853" mass="96587">MRVMGMWRNYPQWWIWGILGFWMLMIYNVMGLWVTVYYGVPVWKEAKATLFCASDAKAYEKEVHNIWATHACVPTDPNPQEMVLKNVTENFNMWKNDMVDQMHEDIISLWDQSLKPCVKLTPLCVTLNCTNVNVSKANANVSENVTASAASVNVSDAEMKNCSFNITTEVRDKKKKAYALFYKLDIVPIKNGENEENRTSSEYMLINCNTTTVTQACPKVSFDPIPIHYCAPAGYAILKCNNKTFSGKGPCNNVSTVQCTHGIKPVVSTQLLLNGSLAEKEIIIRSENLTDNAKTIIVHLNESVEIVCTRPNNNTRKSMRIGPGQTFYATGEIIGNIRQAHCNISRSNWTRTLQRVSEKLREHFPNKTIQFNSSSGGDLEITMHSFNCRGEFFYCNTSSLFNGTYLNVTDMNATNNSPITLQCKIKQIVNMWQGVGQAMYAPPIAGNITCKSNITGLLLTRDGGQINSTEANGTEVFRPGGGDMRDNWRSELYKYKVVEIKPLGVAPTSSRRRVVEREKRAVGIGAVFLGFLGAAGSTMGAASITLTVQARQLLSGIVQQQSNLLRAIEAQQHLLQLTVWGIKQLQTRVLAIERYLKDQQLLGIWGCSGKLICTTNVYWNESWSNKNYSEIWDKMTWMQWDREISNYTTTIYKLLEDSQTQQENNEKDLLALDKWNNLWNWFNITNWLWYIKIFIMIIGGLIGLRIIFAVISIVNRVRQGYSPLSFQTLTPNPRGPGRLGGIEEEDGEQDRDRSIRLVSGFLALAWDDLRSLCLFSYHRLRDFILIVTRAVELLGHSSLRGLQRGWEILKYLGSLVQYWGLELKKSAVDLLDTIAIAVGEGTDRIIRAFCNRQ</sequence>
<keyword evidence="10 32" id="KW-1165">Clathrin-mediated endocytosis of virus by host</keyword>
<evidence type="ECO:0000256" key="30">
    <source>
        <dbReference type="ARBA" id="ARBA00023288"/>
    </source>
</evidence>
<keyword evidence="8 32" id="KW-1170">Fusion of virus membrane with host endosomal membrane</keyword>
<dbReference type="GO" id="GO:1903908">
    <property type="term" value="P:positive regulation of plasma membrane raft polarization"/>
    <property type="evidence" value="ECO:0007669"/>
    <property type="project" value="UniProtKB-UniRule"/>
</dbReference>
<keyword evidence="14 32" id="KW-0812">Transmembrane</keyword>
<evidence type="ECO:0000256" key="1">
    <source>
        <dbReference type="ARBA" id="ARBA00004402"/>
    </source>
</evidence>
<keyword evidence="22 32" id="KW-1133">Transmembrane helix</keyword>
<name>A0A6M6ASG2_HV1</name>
<feature type="disulfide bond" evidence="32">
    <location>
        <begin position="52"/>
        <end position="72"/>
    </location>
</feature>
<feature type="topological domain" description="Cytoplasmic" evidence="32">
    <location>
        <begin position="715"/>
        <end position="853"/>
    </location>
</feature>
<comment type="similarity">
    <text evidence="32">Belongs to the HIV-1 env protein family.</text>
</comment>
<evidence type="ECO:0000256" key="9">
    <source>
        <dbReference type="ARBA" id="ARBA00022511"/>
    </source>
</evidence>
<evidence type="ECO:0000256" key="3">
    <source>
        <dbReference type="ARBA" id="ARBA00004505"/>
    </source>
</evidence>
<dbReference type="FunFam" id="2.170.40.20:FF:000003">
    <property type="entry name" value="Envelope glycoprotein gp160"/>
    <property type="match status" value="1"/>
</dbReference>
<keyword evidence="19 32" id="KW-1043">Host membrane</keyword>
<comment type="domain">
    <text evidence="32">The YXXL motif is involved in determining the exact site of viral release at the surface of infected mononuclear cells and promotes endocytosis. YXXL and di-leucine endocytosis motifs interact directly or indirectly with the clathrin adapter complexes, opperate independently, and their activities are not additive.</text>
</comment>
<comment type="domain">
    <text evidence="32 33">The 17 amino acids long immunosuppressive region is present in many retroviral envelope proteins. Synthetic peptides derived from this relatively conserved sequence inhibit immune function in vitro and in vivo.</text>
</comment>
<evidence type="ECO:0000256" key="18">
    <source>
        <dbReference type="ARBA" id="ARBA00022844"/>
    </source>
</evidence>
<dbReference type="InterPro" id="IPR000328">
    <property type="entry name" value="GP41-like"/>
</dbReference>
<feature type="lipid moiety-binding region" description="S-palmitoyl cysteine; by host" evidence="32">
    <location>
        <position position="773"/>
    </location>
</feature>
<dbReference type="EMBL" id="MT194149">
    <property type="protein sequence ID" value="QJX38532.1"/>
    <property type="molecule type" value="Genomic_RNA"/>
</dbReference>
<keyword evidence="9 32" id="KW-1032">Host cell membrane</keyword>
<keyword evidence="25 32" id="KW-0472">Membrane</keyword>
<evidence type="ECO:0000256" key="8">
    <source>
        <dbReference type="ARBA" id="ARBA00022510"/>
    </source>
</evidence>
<comment type="miscellaneous">
    <text evidence="32">HIV-1 lineages are divided in three main groups, M (for Major), O (for Outlier), and N (for New, or Non-M, Non-O). The vast majority of strains found worldwide belong to the group M. Group O seems to be endemic to and largely confined to Cameroon and neighboring countries in West Central Africa, where these viruses represent a small minority of HIV-1 strains. The group N is represented by a limited number of isolates from Cameroonian persons. The group M is further subdivided in 9 clades or subtypes (A to D, F to H, J and K).</text>
</comment>
<evidence type="ECO:0000256" key="23">
    <source>
        <dbReference type="ARBA" id="ARBA00023046"/>
    </source>
</evidence>
<keyword evidence="17 32" id="KW-1161">Viral attachment to host cell</keyword>
<dbReference type="CDD" id="cd09909">
    <property type="entry name" value="HIV-1-like_HR1-HR2"/>
    <property type="match status" value="1"/>
</dbReference>
<keyword evidence="30 32" id="KW-0449">Lipoprotein</keyword>
<keyword evidence="27 32" id="KW-1015">Disulfide bond</keyword>
<evidence type="ECO:0000256" key="25">
    <source>
        <dbReference type="ARBA" id="ARBA00023136"/>
    </source>
</evidence>
<evidence type="ECO:0000256" key="21">
    <source>
        <dbReference type="ARBA" id="ARBA00022890"/>
    </source>
</evidence>
<evidence type="ECO:0000256" key="22">
    <source>
        <dbReference type="ARBA" id="ARBA00022989"/>
    </source>
</evidence>
<comment type="subunit">
    <text evidence="32">The mature envelope protein (Env) consists of a homotrimer of non-covalently associated gp120-gp41 heterodimers. The resulting complex protrudes from the virus surface as a spike. There seems to be as few as 10 spikes on the average virion. Surface protein gp120 interacts with host CD4, CCR5 and CXCR4. Gp120 also interacts with the C-type lectins CD209/DC-SIGN and CLEC4M/DC-SIGNR (collectively referred to as DC-SIGN(R)). Gp120 and gp41 interact with GalCer. Gp120 interacts with host ITGA4/ITGB7 complex; on CD4+ T-cells, this interaction results in rapid activation of integrin ITGAL/LFA-1, which facilitates efficient cell-to-cell spreading of HIV-1. Gp120 interacts with cell-associated heparan sulfate; this interaction increases virus infectivity on permissive cells and may be involved in infection of CD4- cells.</text>
</comment>